<dbReference type="InterPro" id="IPR047650">
    <property type="entry name" value="Transpos_IS110"/>
</dbReference>
<dbReference type="RefSeq" id="WP_015157265.1">
    <property type="nucleotide sequence ID" value="NZ_JTJC03000003.1"/>
</dbReference>
<dbReference type="Pfam" id="PF01548">
    <property type="entry name" value="DEDD_Tnp_IS110"/>
    <property type="match status" value="1"/>
</dbReference>
<evidence type="ECO:0000313" key="2">
    <source>
        <dbReference type="EMBL" id="NHC35518.1"/>
    </source>
</evidence>
<dbReference type="GO" id="GO:0004803">
    <property type="term" value="F:transposase activity"/>
    <property type="evidence" value="ECO:0007669"/>
    <property type="project" value="InterPro"/>
</dbReference>
<dbReference type="AlphaFoldDB" id="A0A9X5I4E5"/>
<name>A0A9X5I4E5_9CYAN</name>
<reference evidence="2 3" key="1">
    <citation type="journal article" date="2015" name="Genome Announc.">
        <title>Draft Genome Sequence of the Terrestrial Cyanobacterium Scytonema millei VB511283, Isolated from Eastern India.</title>
        <authorList>
            <person name="Sen D."/>
            <person name="Chandrababunaidu M.M."/>
            <person name="Singh D."/>
            <person name="Sanghi N."/>
            <person name="Ghorai A."/>
            <person name="Mishra G.P."/>
            <person name="Madduluri M."/>
            <person name="Adhikary S.P."/>
            <person name="Tripathy S."/>
        </authorList>
    </citation>
    <scope>NUCLEOTIDE SEQUENCE [LARGE SCALE GENOMIC DNA]</scope>
    <source>
        <strain evidence="2 3">VB511283</strain>
    </source>
</reference>
<evidence type="ECO:0000259" key="1">
    <source>
        <dbReference type="Pfam" id="PF01548"/>
    </source>
</evidence>
<dbReference type="InterPro" id="IPR002525">
    <property type="entry name" value="Transp_IS110-like_N"/>
</dbReference>
<dbReference type="Proteomes" id="UP000031532">
    <property type="component" value="Unassembled WGS sequence"/>
</dbReference>
<accession>A0A9X5I4E5</accession>
<evidence type="ECO:0000313" key="3">
    <source>
        <dbReference type="Proteomes" id="UP000031532"/>
    </source>
</evidence>
<comment type="caution">
    <text evidence="2">The sequence shown here is derived from an EMBL/GenBank/DDBJ whole genome shotgun (WGS) entry which is preliminary data.</text>
</comment>
<protein>
    <submittedName>
        <fullName evidence="2">IS110 family transposase</fullName>
    </submittedName>
</protein>
<gene>
    <name evidence="2" type="ORF">QH73_0012750</name>
</gene>
<keyword evidence="3" id="KW-1185">Reference proteome</keyword>
<dbReference type="PANTHER" id="PTHR33055">
    <property type="entry name" value="TRANSPOSASE FOR INSERTION SEQUENCE ELEMENT IS1111A"/>
    <property type="match status" value="1"/>
</dbReference>
<organism evidence="2 3">
    <name type="scientific">Scytonema millei VB511283</name>
    <dbReference type="NCBI Taxonomy" id="1245923"/>
    <lineage>
        <taxon>Bacteria</taxon>
        <taxon>Bacillati</taxon>
        <taxon>Cyanobacteriota</taxon>
        <taxon>Cyanophyceae</taxon>
        <taxon>Nostocales</taxon>
        <taxon>Scytonemataceae</taxon>
        <taxon>Scytonema</taxon>
    </lineage>
</organism>
<feature type="domain" description="Transposase IS110-like N-terminal" evidence="1">
    <location>
        <begin position="9"/>
        <end position="156"/>
    </location>
</feature>
<dbReference type="PANTHER" id="PTHR33055:SF15">
    <property type="entry name" value="TRANSPOSASE-RELATED"/>
    <property type="match status" value="1"/>
</dbReference>
<dbReference type="OrthoDB" id="9815354at2"/>
<dbReference type="GO" id="GO:0006313">
    <property type="term" value="P:DNA transposition"/>
    <property type="evidence" value="ECO:0007669"/>
    <property type="project" value="InterPro"/>
</dbReference>
<proteinExistence type="predicted"/>
<sequence>MEVIHPYCAGLDVQKKAVLACCITSNSKGERVSQTHSFNNKVPDLLALSDWLGSNGVTHIALDITGEDWKTVYHILEANFSVLVVNAQRIKDVPGRNTDTPDFEWLAELLRHGLIRNSFIHPVPQRDLRDLMRQRHFLVKERLHVVDRLYKVLESANVKLVSMVSDIMHISARALLVAIAEGETNTSNVSDIAIDLRQQQPQDSYFQPVRSHHRFLIANHLNHIDFLDRQIGIFNDKIAEYVQKRIVRITTSGTNQVQPSTHATANSVQTAKLIPSWEEALAAFLNGGRI</sequence>
<dbReference type="EMBL" id="JTJC03000003">
    <property type="protein sequence ID" value="NHC35518.1"/>
    <property type="molecule type" value="Genomic_DNA"/>
</dbReference>
<dbReference type="GO" id="GO:0003677">
    <property type="term" value="F:DNA binding"/>
    <property type="evidence" value="ECO:0007669"/>
    <property type="project" value="InterPro"/>
</dbReference>